<dbReference type="Gene3D" id="1.10.287.1490">
    <property type="match status" value="1"/>
</dbReference>
<feature type="region of interest" description="Disordered" evidence="2">
    <location>
        <begin position="1"/>
        <end position="133"/>
    </location>
</feature>
<reference evidence="4 5" key="1">
    <citation type="submission" date="2019-12" db="EMBL/GenBank/DDBJ databases">
        <authorList>
            <person name="Li M."/>
        </authorList>
    </citation>
    <scope>NUCLEOTIDE SEQUENCE [LARGE SCALE GENOMIC DNA]</scope>
    <source>
        <strain evidence="4 5">GBMRC 2024</strain>
    </source>
</reference>
<evidence type="ECO:0000256" key="1">
    <source>
        <dbReference type="SAM" id="Coils"/>
    </source>
</evidence>
<keyword evidence="3" id="KW-1133">Transmembrane helix</keyword>
<dbReference type="Proteomes" id="UP000477911">
    <property type="component" value="Unassembled WGS sequence"/>
</dbReference>
<evidence type="ECO:0000256" key="2">
    <source>
        <dbReference type="SAM" id="MobiDB-lite"/>
    </source>
</evidence>
<accession>A0A6L7G6X2</accession>
<feature type="compositionally biased region" description="Basic and acidic residues" evidence="2">
    <location>
        <begin position="39"/>
        <end position="48"/>
    </location>
</feature>
<evidence type="ECO:0000256" key="3">
    <source>
        <dbReference type="SAM" id="Phobius"/>
    </source>
</evidence>
<proteinExistence type="predicted"/>
<evidence type="ECO:0000313" key="5">
    <source>
        <dbReference type="Proteomes" id="UP000477911"/>
    </source>
</evidence>
<keyword evidence="3" id="KW-0812">Transmembrane</keyword>
<evidence type="ECO:0000313" key="4">
    <source>
        <dbReference type="EMBL" id="MXN20014.1"/>
    </source>
</evidence>
<dbReference type="EMBL" id="WUMU01000023">
    <property type="protein sequence ID" value="MXN20014.1"/>
    <property type="molecule type" value="Genomic_DNA"/>
</dbReference>
<keyword evidence="5" id="KW-1185">Reference proteome</keyword>
<feature type="compositionally biased region" description="Basic and acidic residues" evidence="2">
    <location>
        <begin position="1"/>
        <end position="11"/>
    </location>
</feature>
<feature type="compositionally biased region" description="Low complexity" evidence="2">
    <location>
        <begin position="49"/>
        <end position="63"/>
    </location>
</feature>
<dbReference type="AlphaFoldDB" id="A0A6L7G6X2"/>
<feature type="compositionally biased region" description="Pro residues" evidence="2">
    <location>
        <begin position="122"/>
        <end position="132"/>
    </location>
</feature>
<protein>
    <recommendedName>
        <fullName evidence="6">Mitochondrial inner membrane protein</fullName>
    </recommendedName>
</protein>
<dbReference type="RefSeq" id="WP_160896141.1">
    <property type="nucleotide sequence ID" value="NZ_WUMU01000023.1"/>
</dbReference>
<keyword evidence="3" id="KW-0472">Membrane</keyword>
<sequence length="442" mass="46010">MADKQDDDKTKAGPKAQAPLEDKGGLSTEATEETPPAAPEHDPRKDDSTPATAEPETTAEATPVSAAPGEVPQEEGPAEDTPGIAAARSDETPAEDTPDVTLVAPEHDPRTEAEPETAAMPDPAPIPEPAPEPQKETVIVRRGGFFPALLGGIVAAAIGFGGALYLYPEGAPFLKPAGPSLQEQLDQQKTQLSDLASKLPGDQLSQLNSSVADLSAQVSGLADRVTALENAPKTAAGPSQDTVDAYKAELDRLKSAMDSQTSEIQSMIGEAQKMKSDAVATERSTAIRTSMVKLTSALDTGAPYQDVLAELQQEGLDVPEALSAHATDGITPMATLREKFPDAARDALAATREGKGAGTSVIGFFKDQLGVRSLTPQEGDSADAILSRAEADLKAGKLKEALAELDALPEQAQTQMQDWRALADARANALAAAETLSADNLN</sequence>
<feature type="coiled-coil region" evidence="1">
    <location>
        <begin position="211"/>
        <end position="263"/>
    </location>
</feature>
<keyword evidence="1" id="KW-0175">Coiled coil</keyword>
<comment type="caution">
    <text evidence="4">The sequence shown here is derived from an EMBL/GenBank/DDBJ whole genome shotgun (WGS) entry which is preliminary data.</text>
</comment>
<feature type="transmembrane region" description="Helical" evidence="3">
    <location>
        <begin position="145"/>
        <end position="167"/>
    </location>
</feature>
<evidence type="ECO:0008006" key="6">
    <source>
        <dbReference type="Google" id="ProtNLM"/>
    </source>
</evidence>
<gene>
    <name evidence="4" type="ORF">GR170_19440</name>
</gene>
<organism evidence="4 5">
    <name type="scientific">Pseudooceanicola albus</name>
    <dbReference type="NCBI Taxonomy" id="2692189"/>
    <lineage>
        <taxon>Bacteria</taxon>
        <taxon>Pseudomonadati</taxon>
        <taxon>Pseudomonadota</taxon>
        <taxon>Alphaproteobacteria</taxon>
        <taxon>Rhodobacterales</taxon>
        <taxon>Paracoccaceae</taxon>
        <taxon>Pseudooceanicola</taxon>
    </lineage>
</organism>
<name>A0A6L7G6X2_9RHOB</name>